<evidence type="ECO:0000313" key="12">
    <source>
        <dbReference type="Proteomes" id="UP000694397"/>
    </source>
</evidence>
<organism evidence="11 12">
    <name type="scientific">Scleropages formosus</name>
    <name type="common">Asian bonytongue</name>
    <name type="synonym">Osteoglossum formosum</name>
    <dbReference type="NCBI Taxonomy" id="113540"/>
    <lineage>
        <taxon>Eukaryota</taxon>
        <taxon>Metazoa</taxon>
        <taxon>Chordata</taxon>
        <taxon>Craniata</taxon>
        <taxon>Vertebrata</taxon>
        <taxon>Euteleostomi</taxon>
        <taxon>Actinopterygii</taxon>
        <taxon>Neopterygii</taxon>
        <taxon>Teleostei</taxon>
        <taxon>Osteoglossocephala</taxon>
        <taxon>Osteoglossomorpha</taxon>
        <taxon>Osteoglossiformes</taxon>
        <taxon>Osteoglossidae</taxon>
        <taxon>Scleropages</taxon>
    </lineage>
</organism>
<evidence type="ECO:0000256" key="2">
    <source>
        <dbReference type="ARBA" id="ARBA00006307"/>
    </source>
</evidence>
<dbReference type="Pfam" id="PF01279">
    <property type="entry name" value="Parathyroid"/>
    <property type="match status" value="1"/>
</dbReference>
<protein>
    <recommendedName>
        <fullName evidence="4">Parathyroid hormone</fullName>
    </recommendedName>
</protein>
<dbReference type="PANTHER" id="PTHR10541">
    <property type="entry name" value="PARATHYROID HORMONE"/>
    <property type="match status" value="1"/>
</dbReference>
<comment type="similarity">
    <text evidence="2">Belongs to the parathyroid hormone family.</text>
</comment>
<feature type="chain" id="PRO_5034855027" description="Parathyroid hormone" evidence="10">
    <location>
        <begin position="28"/>
        <end position="91"/>
    </location>
</feature>
<reference evidence="11" key="2">
    <citation type="submission" date="2025-08" db="UniProtKB">
        <authorList>
            <consortium name="Ensembl"/>
        </authorList>
    </citation>
    <scope>IDENTIFICATION</scope>
</reference>
<evidence type="ECO:0000256" key="7">
    <source>
        <dbReference type="ARBA" id="ARBA00022702"/>
    </source>
</evidence>
<accession>A0A8C9RLN5</accession>
<dbReference type="Ensembl" id="ENSSFOT00015021907.2">
    <property type="protein sequence ID" value="ENSSFOP00015021665.2"/>
    <property type="gene ID" value="ENSSFOG00015013953.2"/>
</dbReference>
<evidence type="ECO:0000256" key="4">
    <source>
        <dbReference type="ARBA" id="ARBA00022135"/>
    </source>
</evidence>
<dbReference type="GO" id="GO:0005179">
    <property type="term" value="F:hormone activity"/>
    <property type="evidence" value="ECO:0007669"/>
    <property type="project" value="UniProtKB-KW"/>
</dbReference>
<dbReference type="SMART" id="SM00087">
    <property type="entry name" value="PTH"/>
    <property type="match status" value="1"/>
</dbReference>
<evidence type="ECO:0000256" key="8">
    <source>
        <dbReference type="ARBA" id="ARBA00022729"/>
    </source>
</evidence>
<evidence type="ECO:0000256" key="1">
    <source>
        <dbReference type="ARBA" id="ARBA00004613"/>
    </source>
</evidence>
<keyword evidence="8 10" id="KW-0732">Signal</keyword>
<comment type="function">
    <text evidence="9">Parathyroid hormone elevates calcium level by dissolving the salts in bone and preventing their renal excretion. Acts by binding to its receptor, PTH1R, activating G protein-coupled receptor signaling. Stimulates [1-14C]-2-deoxy-D-glucose (2DG) transport and glycogen synthesis in osteoblastic cells.</text>
</comment>
<evidence type="ECO:0000256" key="3">
    <source>
        <dbReference type="ARBA" id="ARBA00011605"/>
    </source>
</evidence>
<keyword evidence="12" id="KW-1185">Reference proteome</keyword>
<sequence>IKMFSNRSRTSLVIFLSILCFFLHSEGRPLRKRSLGEVQLMHNLGEHKYVQQRQEWLQMKLKSIHTALMRNAEEGESRQYTICISFYLFQL</sequence>
<evidence type="ECO:0000256" key="9">
    <source>
        <dbReference type="ARBA" id="ARBA00093407"/>
    </source>
</evidence>
<keyword evidence="5" id="KW-0964">Secreted</keyword>
<feature type="signal peptide" evidence="10">
    <location>
        <begin position="1"/>
        <end position="27"/>
    </location>
</feature>
<comment type="subunit">
    <text evidence="3">Interacts with PTH1R (via N-terminal extracellular domain).</text>
</comment>
<dbReference type="PANTHER" id="PTHR10541:SF2">
    <property type="entry name" value="PARATHYROID HORMONE"/>
    <property type="match status" value="1"/>
</dbReference>
<dbReference type="GeneTree" id="ENSGT00390000018603"/>
<comment type="subcellular location">
    <subcellularLocation>
        <location evidence="1">Secreted</location>
    </subcellularLocation>
</comment>
<evidence type="ECO:0000256" key="5">
    <source>
        <dbReference type="ARBA" id="ARBA00022525"/>
    </source>
</evidence>
<dbReference type="OrthoDB" id="9890537at2759"/>
<keyword evidence="7" id="KW-0372">Hormone</keyword>
<reference evidence="11" key="3">
    <citation type="submission" date="2025-09" db="UniProtKB">
        <authorList>
            <consortium name="Ensembl"/>
        </authorList>
    </citation>
    <scope>IDENTIFICATION</scope>
</reference>
<reference evidence="11 12" key="1">
    <citation type="submission" date="2019-04" db="EMBL/GenBank/DDBJ databases">
        <authorList>
            <consortium name="Wellcome Sanger Institute Data Sharing"/>
        </authorList>
    </citation>
    <scope>NUCLEOTIDE SEQUENCE [LARGE SCALE GENOMIC DNA]</scope>
</reference>
<proteinExistence type="inferred from homology"/>
<evidence type="ECO:0000256" key="6">
    <source>
        <dbReference type="ARBA" id="ARBA00022685"/>
    </source>
</evidence>
<keyword evidence="6" id="KW-0165">Cleavage on pair of basic residues</keyword>
<dbReference type="GO" id="GO:0005576">
    <property type="term" value="C:extracellular region"/>
    <property type="evidence" value="ECO:0007669"/>
    <property type="project" value="UniProtKB-SubCell"/>
</dbReference>
<dbReference type="GO" id="GO:0006874">
    <property type="term" value="P:intracellular calcium ion homeostasis"/>
    <property type="evidence" value="ECO:0007669"/>
    <property type="project" value="InterPro"/>
</dbReference>
<dbReference type="InterPro" id="IPR003625">
    <property type="entry name" value="PTH"/>
</dbReference>
<evidence type="ECO:0000256" key="10">
    <source>
        <dbReference type="SAM" id="SignalP"/>
    </source>
</evidence>
<dbReference type="AlphaFoldDB" id="A0A8C9RLN5"/>
<dbReference type="Proteomes" id="UP000694397">
    <property type="component" value="Chromosome 11"/>
</dbReference>
<evidence type="ECO:0000313" key="11">
    <source>
        <dbReference type="Ensembl" id="ENSSFOP00015021665.2"/>
    </source>
</evidence>
<name>A0A8C9RLN5_SCLFO</name>
<dbReference type="InterPro" id="IPR001415">
    <property type="entry name" value="PTH/PTH-rel"/>
</dbReference>